<comment type="cofactor">
    <cofactor evidence="1">
        <name>L-ascorbate</name>
        <dbReference type="ChEBI" id="CHEBI:38290"/>
    </cofactor>
</comment>
<evidence type="ECO:0000256" key="6">
    <source>
        <dbReference type="ARBA" id="ARBA00023004"/>
    </source>
</evidence>
<evidence type="ECO:0000259" key="7">
    <source>
        <dbReference type="PROSITE" id="PS51471"/>
    </source>
</evidence>
<organism evidence="8 9">
    <name type="scientific">Planoprotostelium fungivorum</name>
    <dbReference type="NCBI Taxonomy" id="1890364"/>
    <lineage>
        <taxon>Eukaryota</taxon>
        <taxon>Amoebozoa</taxon>
        <taxon>Evosea</taxon>
        <taxon>Variosea</taxon>
        <taxon>Cavosteliida</taxon>
        <taxon>Cavosteliaceae</taxon>
        <taxon>Planoprotostelium</taxon>
    </lineage>
</organism>
<dbReference type="GO" id="GO:0016705">
    <property type="term" value="F:oxidoreductase activity, acting on paired donors, with incorporation or reduction of molecular oxygen"/>
    <property type="evidence" value="ECO:0007669"/>
    <property type="project" value="InterPro"/>
</dbReference>
<gene>
    <name evidence="8" type="ORF">PROFUN_09398</name>
</gene>
<name>A0A2P6NHE4_9EUKA</name>
<keyword evidence="9" id="KW-1185">Reference proteome</keyword>
<dbReference type="SMART" id="SM00702">
    <property type="entry name" value="P4Hc"/>
    <property type="match status" value="1"/>
</dbReference>
<dbReference type="PANTHER" id="PTHR24014:SF4">
    <property type="entry name" value="2-OXOGLUTARATE AND IRON-DEPENDENT OXYGENASE DOMAIN-CONTAINING PROTEIN 2"/>
    <property type="match status" value="1"/>
</dbReference>
<sequence>MGVRANIKSHTGCSALKRSHYISRKMISWICPTLAHEMIELIQLYSCEVFLSSLFPLCLAAMRVGRNYNPSIEGNPWLDVHKQTPRDKRSTLMEYIYLESIGCGSIRLGKQLVTKDNLQRLFQIINPIVVEKNDDATEISDFNLLRTRASYLVLSEEELDEMDSYSEEALGKLTPEELHTLSHEQQKKRLIRTKNMEKERIDFIKSNYQPLRPQMFQFTEATAVEKGQESSFFHKETDTGIYSFNMFTEKFCRELIEEVDHFEKSGLPVMRPNSMNNYGVVLEEIGFNQFFLDVLKYVNPFAERLYGPIGRSLDSHHSFIVEYKIGEDEDLDFHYDAADVTINFCLGKEFTGVLNDPSTHQENFEFNHVKGLGIIHLGEHRHGANKIKSGERYNLIIWFRNKAKREKMEWESVCACGSQPHDH</sequence>
<dbReference type="GO" id="GO:0051213">
    <property type="term" value="F:dioxygenase activity"/>
    <property type="evidence" value="ECO:0007669"/>
    <property type="project" value="UniProtKB-KW"/>
</dbReference>
<accession>A0A2P6NHE4</accession>
<feature type="domain" description="Fe2OG dioxygenase" evidence="7">
    <location>
        <begin position="314"/>
        <end position="401"/>
    </location>
</feature>
<evidence type="ECO:0000256" key="5">
    <source>
        <dbReference type="ARBA" id="ARBA00023002"/>
    </source>
</evidence>
<dbReference type="Pfam" id="PF25238">
    <property type="entry name" value="OGFOD2-like"/>
    <property type="match status" value="1"/>
</dbReference>
<dbReference type="InterPro" id="IPR006620">
    <property type="entry name" value="Pro_4_hyd_alph"/>
</dbReference>
<keyword evidence="6" id="KW-0408">Iron</keyword>
<dbReference type="OrthoDB" id="16668at2759"/>
<evidence type="ECO:0000256" key="1">
    <source>
        <dbReference type="ARBA" id="ARBA00001961"/>
    </source>
</evidence>
<evidence type="ECO:0000256" key="2">
    <source>
        <dbReference type="ARBA" id="ARBA00022723"/>
    </source>
</evidence>
<dbReference type="EMBL" id="MDYQ01000083">
    <property type="protein sequence ID" value="PRP83370.1"/>
    <property type="molecule type" value="Genomic_DNA"/>
</dbReference>
<keyword evidence="4" id="KW-0223">Dioxygenase</keyword>
<dbReference type="PANTHER" id="PTHR24014">
    <property type="entry name" value="2-OXOGLUTARATE AND IRON-DEPENDENT OXYGENASE DOMAIN-CONTAINING PROTEIN 2"/>
    <property type="match status" value="1"/>
</dbReference>
<dbReference type="STRING" id="1890364.A0A2P6NHE4"/>
<dbReference type="PROSITE" id="PS51471">
    <property type="entry name" value="FE2OG_OXY"/>
    <property type="match status" value="1"/>
</dbReference>
<comment type="caution">
    <text evidence="8">The sequence shown here is derived from an EMBL/GenBank/DDBJ whole genome shotgun (WGS) entry which is preliminary data.</text>
</comment>
<dbReference type="Proteomes" id="UP000241769">
    <property type="component" value="Unassembled WGS sequence"/>
</dbReference>
<evidence type="ECO:0000313" key="9">
    <source>
        <dbReference type="Proteomes" id="UP000241769"/>
    </source>
</evidence>
<dbReference type="InParanoid" id="A0A2P6NHE4"/>
<dbReference type="GO" id="GO:0031418">
    <property type="term" value="F:L-ascorbic acid binding"/>
    <property type="evidence" value="ECO:0007669"/>
    <property type="project" value="UniProtKB-KW"/>
</dbReference>
<protein>
    <recommendedName>
        <fullName evidence="7">Fe2OG dioxygenase domain-containing protein</fullName>
    </recommendedName>
</protein>
<keyword evidence="2" id="KW-0479">Metal-binding</keyword>
<dbReference type="InterPro" id="IPR005123">
    <property type="entry name" value="Oxoglu/Fe-dep_dioxygenase_dom"/>
</dbReference>
<dbReference type="GO" id="GO:0005506">
    <property type="term" value="F:iron ion binding"/>
    <property type="evidence" value="ECO:0007669"/>
    <property type="project" value="InterPro"/>
</dbReference>
<keyword evidence="5" id="KW-0560">Oxidoreductase</keyword>
<dbReference type="AlphaFoldDB" id="A0A2P6NHE4"/>
<evidence type="ECO:0000313" key="8">
    <source>
        <dbReference type="EMBL" id="PRP83370.1"/>
    </source>
</evidence>
<evidence type="ECO:0000256" key="3">
    <source>
        <dbReference type="ARBA" id="ARBA00022896"/>
    </source>
</evidence>
<proteinExistence type="predicted"/>
<evidence type="ECO:0000256" key="4">
    <source>
        <dbReference type="ARBA" id="ARBA00022964"/>
    </source>
</evidence>
<keyword evidence="3" id="KW-0847">Vitamin C</keyword>
<reference evidence="8 9" key="1">
    <citation type="journal article" date="2018" name="Genome Biol. Evol.">
        <title>Multiple Roots of Fruiting Body Formation in Amoebozoa.</title>
        <authorList>
            <person name="Hillmann F."/>
            <person name="Forbes G."/>
            <person name="Novohradska S."/>
            <person name="Ferling I."/>
            <person name="Riege K."/>
            <person name="Groth M."/>
            <person name="Westermann M."/>
            <person name="Marz M."/>
            <person name="Spaller T."/>
            <person name="Winckler T."/>
            <person name="Schaap P."/>
            <person name="Glockner G."/>
        </authorList>
    </citation>
    <scope>NUCLEOTIDE SEQUENCE [LARGE SCALE GENOMIC DNA]</scope>
    <source>
        <strain evidence="8 9">Jena</strain>
    </source>
</reference>